<proteinExistence type="inferred from homology"/>
<reference evidence="6 7" key="1">
    <citation type="submission" date="2020-08" db="EMBL/GenBank/DDBJ databases">
        <title>Novel species isolated from subtropical streams in China.</title>
        <authorList>
            <person name="Lu H."/>
        </authorList>
    </citation>
    <scope>NUCLEOTIDE SEQUENCE [LARGE SCALE GENOMIC DNA]</scope>
    <source>
        <strain evidence="6 7">CCTCC AB 2015119</strain>
    </source>
</reference>
<evidence type="ECO:0000256" key="1">
    <source>
        <dbReference type="ARBA" id="ARBA00007867"/>
    </source>
</evidence>
<accession>A0ABR6XI01</accession>
<feature type="active site" description="Proton acceptor" evidence="4">
    <location>
        <position position="145"/>
    </location>
</feature>
<organism evidence="6 7">
    <name type="scientific">Undibacterium aquatile</name>
    <dbReference type="NCBI Taxonomy" id="1537398"/>
    <lineage>
        <taxon>Bacteria</taxon>
        <taxon>Pseudomonadati</taxon>
        <taxon>Pseudomonadota</taxon>
        <taxon>Betaproteobacteria</taxon>
        <taxon>Burkholderiales</taxon>
        <taxon>Oxalobacteraceae</taxon>
        <taxon>Undibacterium</taxon>
    </lineage>
</organism>
<dbReference type="Proteomes" id="UP000637632">
    <property type="component" value="Unassembled WGS sequence"/>
</dbReference>
<gene>
    <name evidence="6" type="ORF">H8K26_13840</name>
</gene>
<evidence type="ECO:0000256" key="3">
    <source>
        <dbReference type="ARBA" id="ARBA00023115"/>
    </source>
</evidence>
<evidence type="ECO:0000259" key="5">
    <source>
        <dbReference type="PROSITE" id="PS51006"/>
    </source>
</evidence>
<protein>
    <submittedName>
        <fullName evidence="6">Spermidine synthase</fullName>
    </submittedName>
</protein>
<keyword evidence="7" id="KW-1185">Reference proteome</keyword>
<dbReference type="PROSITE" id="PS51006">
    <property type="entry name" value="PABS_2"/>
    <property type="match status" value="1"/>
</dbReference>
<dbReference type="PANTHER" id="PTHR43317:SF1">
    <property type="entry name" value="THERMOSPERMINE SYNTHASE ACAULIS5"/>
    <property type="match status" value="1"/>
</dbReference>
<dbReference type="EMBL" id="JACOFT010000005">
    <property type="protein sequence ID" value="MBC3812524.1"/>
    <property type="molecule type" value="Genomic_DNA"/>
</dbReference>
<dbReference type="PANTHER" id="PTHR43317">
    <property type="entry name" value="THERMOSPERMINE SYNTHASE ACAULIS5"/>
    <property type="match status" value="1"/>
</dbReference>
<feature type="domain" description="PABS" evidence="5">
    <location>
        <begin position="1"/>
        <end position="225"/>
    </location>
</feature>
<dbReference type="Gene3D" id="3.40.50.150">
    <property type="entry name" value="Vaccinia Virus protein VP39"/>
    <property type="match status" value="1"/>
</dbReference>
<evidence type="ECO:0000313" key="7">
    <source>
        <dbReference type="Proteomes" id="UP000637632"/>
    </source>
</evidence>
<dbReference type="InterPro" id="IPR030374">
    <property type="entry name" value="PABS"/>
</dbReference>
<comment type="similarity">
    <text evidence="1">Belongs to the spermidine/spermine synthase family.</text>
</comment>
<keyword evidence="2 4" id="KW-0808">Transferase</keyword>
<comment type="caution">
    <text evidence="6">The sequence shown here is derived from an EMBL/GenBank/DDBJ whole genome shotgun (WGS) entry which is preliminary data.</text>
</comment>
<dbReference type="CDD" id="cd02440">
    <property type="entry name" value="AdoMet_MTases"/>
    <property type="match status" value="1"/>
</dbReference>
<sequence>MSKPTDLYATTQIAGYPEISISEFIGVRSLHLSSDAIQGSMRLAMPDQIELEYVQQMMMWLLFNKTPQHIVQLGLGAAALTKFCYRQCPHAQVTAIELNPNVIAACYQHFRLPPNDDRLHVVAMDAMTYVTDTAHHGKADVMQVDLYDAAAEAPALSSPEFYQACADCLTDDGILTVNLFGNPEHYEANCNANLDALNAAFDAVVWLPMVHDANTVAIAFKQAPAVDFDVLYERATEIRLSMKLPAAKWVNGLKAWMQDTQ</sequence>
<keyword evidence="3 4" id="KW-0620">Polyamine biosynthesis</keyword>
<dbReference type="Pfam" id="PF01564">
    <property type="entry name" value="Spermine_synth"/>
    <property type="match status" value="1"/>
</dbReference>
<evidence type="ECO:0000256" key="2">
    <source>
        <dbReference type="ARBA" id="ARBA00022679"/>
    </source>
</evidence>
<evidence type="ECO:0000256" key="4">
    <source>
        <dbReference type="PROSITE-ProRule" id="PRU00354"/>
    </source>
</evidence>
<name>A0ABR6XI01_9BURK</name>
<dbReference type="RefSeq" id="WP_190480331.1">
    <property type="nucleotide sequence ID" value="NZ_JACOFT010000005.1"/>
</dbReference>
<dbReference type="InterPro" id="IPR029063">
    <property type="entry name" value="SAM-dependent_MTases_sf"/>
</dbReference>
<evidence type="ECO:0000313" key="6">
    <source>
        <dbReference type="EMBL" id="MBC3812524.1"/>
    </source>
</evidence>
<dbReference type="SUPFAM" id="SSF53335">
    <property type="entry name" value="S-adenosyl-L-methionine-dependent methyltransferases"/>
    <property type="match status" value="1"/>
</dbReference>